<feature type="transmembrane region" description="Helical" evidence="1">
    <location>
        <begin position="88"/>
        <end position="106"/>
    </location>
</feature>
<feature type="transmembrane region" description="Helical" evidence="1">
    <location>
        <begin position="126"/>
        <end position="146"/>
    </location>
</feature>
<evidence type="ECO:0000313" key="2">
    <source>
        <dbReference type="EMBL" id="QHT26283.1"/>
    </source>
</evidence>
<feature type="transmembrane region" description="Helical" evidence="1">
    <location>
        <begin position="56"/>
        <end position="76"/>
    </location>
</feature>
<keyword evidence="1" id="KW-0472">Membrane</keyword>
<accession>A0A6C0ED13</accession>
<dbReference type="EMBL" id="MN739783">
    <property type="protein sequence ID" value="QHT26283.1"/>
    <property type="molecule type" value="Genomic_DNA"/>
</dbReference>
<evidence type="ECO:0000256" key="1">
    <source>
        <dbReference type="SAM" id="Phobius"/>
    </source>
</evidence>
<feature type="transmembrane region" description="Helical" evidence="1">
    <location>
        <begin position="20"/>
        <end position="44"/>
    </location>
</feature>
<name>A0A6C0ED13_9ZZZZ</name>
<keyword evidence="1" id="KW-1133">Transmembrane helix</keyword>
<proteinExistence type="predicted"/>
<organism evidence="2">
    <name type="scientific">viral metagenome</name>
    <dbReference type="NCBI Taxonomy" id="1070528"/>
    <lineage>
        <taxon>unclassified sequences</taxon>
        <taxon>metagenomes</taxon>
        <taxon>organismal metagenomes</taxon>
    </lineage>
</organism>
<reference evidence="2" key="1">
    <citation type="journal article" date="2020" name="Nature">
        <title>Giant virus diversity and host interactions through global metagenomics.</title>
        <authorList>
            <person name="Schulz F."/>
            <person name="Roux S."/>
            <person name="Paez-Espino D."/>
            <person name="Jungbluth S."/>
            <person name="Walsh D.A."/>
            <person name="Denef V.J."/>
            <person name="McMahon K.D."/>
            <person name="Konstantinidis K.T."/>
            <person name="Eloe-Fadrosh E.A."/>
            <person name="Kyrpides N.C."/>
            <person name="Woyke T."/>
        </authorList>
    </citation>
    <scope>NUCLEOTIDE SEQUENCE</scope>
    <source>
        <strain evidence="2">GVMAG-M-3300023179-27</strain>
    </source>
</reference>
<dbReference type="AlphaFoldDB" id="A0A6C0ED13"/>
<sequence>MEQSRGNRFLNSINKYGCGLFIAIGYIVLDLAICICFILSVILYATDASECSTSPFFGMSIFNLATTAHTLILYYHYINFPKQTIMSIVTYFSKIFYHSLMIMVYYKHFSNCNVNTTMSHFNIDAFMAFVVVVHFFTILLSFVMTYHETLDMHIYKLFDEIKNILYPRTHREEQIYNQI</sequence>
<keyword evidence="1" id="KW-0812">Transmembrane</keyword>
<protein>
    <submittedName>
        <fullName evidence="2">Uncharacterized protein</fullName>
    </submittedName>
</protein>